<dbReference type="CDD" id="cd01109">
    <property type="entry name" value="HTH_YyaN"/>
    <property type="match status" value="1"/>
</dbReference>
<keyword evidence="1" id="KW-0238">DNA-binding</keyword>
<accession>A0ABS7CFB3</accession>
<dbReference type="PROSITE" id="PS50937">
    <property type="entry name" value="HTH_MERR_2"/>
    <property type="match status" value="1"/>
</dbReference>
<evidence type="ECO:0000313" key="4">
    <source>
        <dbReference type="Proteomes" id="UP001519887"/>
    </source>
</evidence>
<dbReference type="PANTHER" id="PTHR30204:SF83">
    <property type="entry name" value="TRANSCRIPTIONAL REGULATOR, MERR FAMILY"/>
    <property type="match status" value="1"/>
</dbReference>
<organism evidence="3 4">
    <name type="scientific">Paenibacillus sepulcri</name>
    <dbReference type="NCBI Taxonomy" id="359917"/>
    <lineage>
        <taxon>Bacteria</taxon>
        <taxon>Bacillati</taxon>
        <taxon>Bacillota</taxon>
        <taxon>Bacilli</taxon>
        <taxon>Bacillales</taxon>
        <taxon>Paenibacillaceae</taxon>
        <taxon>Paenibacillus</taxon>
    </lineage>
</organism>
<dbReference type="InterPro" id="IPR009061">
    <property type="entry name" value="DNA-bd_dom_put_sf"/>
</dbReference>
<dbReference type="Pfam" id="PF13411">
    <property type="entry name" value="MerR_1"/>
    <property type="match status" value="1"/>
</dbReference>
<reference evidence="3 4" key="1">
    <citation type="submission" date="2021-07" db="EMBL/GenBank/DDBJ databases">
        <title>Paenibacillus radiodurans sp. nov., isolated from the southeastern edge of Tengger Desert.</title>
        <authorList>
            <person name="Zhang G."/>
        </authorList>
    </citation>
    <scope>NUCLEOTIDE SEQUENCE [LARGE SCALE GENOMIC DNA]</scope>
    <source>
        <strain evidence="3 4">CCM 7311</strain>
    </source>
</reference>
<dbReference type="RefSeq" id="WP_210037601.1">
    <property type="nucleotide sequence ID" value="NZ_JBHLVU010000004.1"/>
</dbReference>
<sequence length="123" mass="14353">MSYTIGQVAEETGLSIHTLRYYEKEGILPAVKRSENGIRIFEEEDIEWLKFACCLRDTGMTILEMKEFAKLTLQGSETIEERMNRLHKQKARVKAQADKLMSFMSMIDHKLDFYSNEQEASDH</sequence>
<dbReference type="EMBL" id="JAHZIK010001743">
    <property type="protein sequence ID" value="MBW7459630.1"/>
    <property type="molecule type" value="Genomic_DNA"/>
</dbReference>
<evidence type="ECO:0000256" key="1">
    <source>
        <dbReference type="ARBA" id="ARBA00023125"/>
    </source>
</evidence>
<proteinExistence type="predicted"/>
<gene>
    <name evidence="3" type="ORF">K0U00_36785</name>
</gene>
<dbReference type="PROSITE" id="PS00552">
    <property type="entry name" value="HTH_MERR_1"/>
    <property type="match status" value="1"/>
</dbReference>
<dbReference type="Gene3D" id="1.10.1660.10">
    <property type="match status" value="1"/>
</dbReference>
<dbReference type="InterPro" id="IPR000551">
    <property type="entry name" value="MerR-type_HTH_dom"/>
</dbReference>
<dbReference type="SMART" id="SM00422">
    <property type="entry name" value="HTH_MERR"/>
    <property type="match status" value="1"/>
</dbReference>
<dbReference type="PRINTS" id="PR00040">
    <property type="entry name" value="HTHMERR"/>
</dbReference>
<feature type="domain" description="HTH merR-type" evidence="2">
    <location>
        <begin position="1"/>
        <end position="71"/>
    </location>
</feature>
<keyword evidence="4" id="KW-1185">Reference proteome</keyword>
<protein>
    <submittedName>
        <fullName evidence="3">MerR family transcriptional regulator</fullName>
    </submittedName>
</protein>
<evidence type="ECO:0000313" key="3">
    <source>
        <dbReference type="EMBL" id="MBW7459630.1"/>
    </source>
</evidence>
<dbReference type="Proteomes" id="UP001519887">
    <property type="component" value="Unassembled WGS sequence"/>
</dbReference>
<comment type="caution">
    <text evidence="3">The sequence shown here is derived from an EMBL/GenBank/DDBJ whole genome shotgun (WGS) entry which is preliminary data.</text>
</comment>
<evidence type="ECO:0000259" key="2">
    <source>
        <dbReference type="PROSITE" id="PS50937"/>
    </source>
</evidence>
<dbReference type="SUPFAM" id="SSF46955">
    <property type="entry name" value="Putative DNA-binding domain"/>
    <property type="match status" value="1"/>
</dbReference>
<dbReference type="InterPro" id="IPR047057">
    <property type="entry name" value="MerR_fam"/>
</dbReference>
<name>A0ABS7CFB3_9BACL</name>
<dbReference type="PANTHER" id="PTHR30204">
    <property type="entry name" value="REDOX-CYCLING DRUG-SENSING TRANSCRIPTIONAL ACTIVATOR SOXR"/>
    <property type="match status" value="1"/>
</dbReference>